<evidence type="ECO:0000313" key="2">
    <source>
        <dbReference type="Proteomes" id="UP000183832"/>
    </source>
</evidence>
<reference evidence="1 2" key="1">
    <citation type="submission" date="2015-04" db="EMBL/GenBank/DDBJ databases">
        <authorList>
            <person name="Syromyatnikov M.Y."/>
            <person name="Popov V.N."/>
        </authorList>
    </citation>
    <scope>NUCLEOTIDE SEQUENCE [LARGE SCALE GENOMIC DNA]</scope>
</reference>
<accession>A0A1J1HJP4</accession>
<name>A0A1J1HJP4_9DIPT</name>
<dbReference type="AlphaFoldDB" id="A0A1J1HJP4"/>
<proteinExistence type="predicted"/>
<dbReference type="Proteomes" id="UP000183832">
    <property type="component" value="Unassembled WGS sequence"/>
</dbReference>
<keyword evidence="2" id="KW-1185">Reference proteome</keyword>
<protein>
    <submittedName>
        <fullName evidence="1">CLUMA_CG001547, isoform A</fullName>
    </submittedName>
</protein>
<sequence length="57" mass="6617">MLTTHESKFNRDKPLFPQFANSTFCVLRSSLVNETQGFLVHRSEKNDVNEKKTSNLM</sequence>
<organism evidence="1 2">
    <name type="scientific">Clunio marinus</name>
    <dbReference type="NCBI Taxonomy" id="568069"/>
    <lineage>
        <taxon>Eukaryota</taxon>
        <taxon>Metazoa</taxon>
        <taxon>Ecdysozoa</taxon>
        <taxon>Arthropoda</taxon>
        <taxon>Hexapoda</taxon>
        <taxon>Insecta</taxon>
        <taxon>Pterygota</taxon>
        <taxon>Neoptera</taxon>
        <taxon>Endopterygota</taxon>
        <taxon>Diptera</taxon>
        <taxon>Nematocera</taxon>
        <taxon>Chironomoidea</taxon>
        <taxon>Chironomidae</taxon>
        <taxon>Clunio</taxon>
    </lineage>
</organism>
<evidence type="ECO:0000313" key="1">
    <source>
        <dbReference type="EMBL" id="CRK87770.1"/>
    </source>
</evidence>
<gene>
    <name evidence="1" type="ORF">CLUMA_CG001547</name>
</gene>
<dbReference type="EMBL" id="CVRI01000005">
    <property type="protein sequence ID" value="CRK87770.1"/>
    <property type="molecule type" value="Genomic_DNA"/>
</dbReference>